<evidence type="ECO:0000313" key="2">
    <source>
        <dbReference type="Proteomes" id="UP000198394"/>
    </source>
</evidence>
<keyword evidence="2" id="KW-1185">Reference proteome</keyword>
<dbReference type="AlphaFoldDB" id="A0A226QGQ8"/>
<proteinExistence type="predicted"/>
<comment type="caution">
    <text evidence="1">The sequence shown here is derived from an EMBL/GenBank/DDBJ whole genome shotgun (WGS) entry which is preliminary data.</text>
</comment>
<dbReference type="Proteomes" id="UP000198394">
    <property type="component" value="Unassembled WGS sequence"/>
</dbReference>
<protein>
    <submittedName>
        <fullName evidence="1">Uncharacterized protein</fullName>
    </submittedName>
</protein>
<dbReference type="EMBL" id="NDYL01000002">
    <property type="protein sequence ID" value="OXB91826.1"/>
    <property type="molecule type" value="Genomic_DNA"/>
</dbReference>
<accession>A0A226QGQ8</accession>
<organism evidence="1 2">
    <name type="scientific">Parageobacillus galactosidasius</name>
    <dbReference type="NCBI Taxonomy" id="883812"/>
    <lineage>
        <taxon>Bacteria</taxon>
        <taxon>Bacillati</taxon>
        <taxon>Bacillota</taxon>
        <taxon>Bacilli</taxon>
        <taxon>Bacillales</taxon>
        <taxon>Anoxybacillaceae</taxon>
        <taxon>Parageobacillus</taxon>
    </lineage>
</organism>
<gene>
    <name evidence="1" type="ORF">B9L23_10980</name>
</gene>
<sequence>MAKTFQRKDICLLSAHVVTFVEGQENSEDRKKWKVYMIKSSSIKVSDVLICVTINFKKRQK</sequence>
<reference evidence="1 2" key="1">
    <citation type="submission" date="2017-04" db="EMBL/GenBank/DDBJ databases">
        <title>The genome sequence of Parageobacillus galactosidasius DSM 18751.</title>
        <authorList>
            <person name="Ramaloko W.T."/>
            <person name="Koen N."/>
            <person name="Polliack S."/>
            <person name="Aliyu H."/>
            <person name="Lebre P."/>
            <person name="Mohr T."/>
            <person name="Oswald F."/>
            <person name="Zwick M."/>
            <person name="Neumann A."/>
            <person name="Syldatk C."/>
            <person name="Cowan D."/>
            <person name="De Maayer P."/>
        </authorList>
    </citation>
    <scope>NUCLEOTIDE SEQUENCE [LARGE SCALE GENOMIC DNA]</scope>
    <source>
        <strain evidence="1 2">DSM 18751</strain>
    </source>
</reference>
<evidence type="ECO:0000313" key="1">
    <source>
        <dbReference type="EMBL" id="OXB91826.1"/>
    </source>
</evidence>
<name>A0A226QGQ8_9BACL</name>